<evidence type="ECO:0000313" key="1">
    <source>
        <dbReference type="EMBL" id="QFI64229.1"/>
    </source>
</evidence>
<name>A0A222ET89_9SPHN</name>
<evidence type="ECO:0000313" key="2">
    <source>
        <dbReference type="Proteomes" id="UP000325385"/>
    </source>
</evidence>
<dbReference type="AlphaFoldDB" id="A0A222ET89"/>
<dbReference type="RefSeq" id="WP_082834548.1">
    <property type="nucleotide sequence ID" value="NZ_AP019389.1"/>
</dbReference>
<dbReference type="EMBL" id="CP032228">
    <property type="protein sequence ID" value="QFI64229.1"/>
    <property type="molecule type" value="Genomic_DNA"/>
</dbReference>
<protein>
    <submittedName>
        <fullName evidence="1">Recombination protein F</fullName>
    </submittedName>
</protein>
<dbReference type="KEGG" id="efv:CHH26_05340"/>
<reference evidence="2" key="1">
    <citation type="submission" date="2018-09" db="EMBL/GenBank/DDBJ databases">
        <title>Nocardia yunnanensis sp. nov., an actinomycete isolated from a soil sample.</title>
        <authorList>
            <person name="Zhang J."/>
        </authorList>
    </citation>
    <scope>NUCLEOTIDE SEQUENCE [LARGE SCALE GENOMIC DNA]</scope>
    <source>
        <strain evidence="2">21-3</strain>
    </source>
</reference>
<dbReference type="Proteomes" id="UP000325385">
    <property type="component" value="Chromosome"/>
</dbReference>
<accession>A0A222ET89</accession>
<sequence>MSAFENASNRALAAVFAFGVSALFMAAAIVPASPAGLIA</sequence>
<dbReference type="GeneID" id="69698407"/>
<organism evidence="1 2">
    <name type="scientific">Qipengyuania flava</name>
    <dbReference type="NCBI Taxonomy" id="192812"/>
    <lineage>
        <taxon>Bacteria</taxon>
        <taxon>Pseudomonadati</taxon>
        <taxon>Pseudomonadota</taxon>
        <taxon>Alphaproteobacteria</taxon>
        <taxon>Sphingomonadales</taxon>
        <taxon>Erythrobacteraceae</taxon>
        <taxon>Qipengyuania</taxon>
    </lineage>
</organism>
<proteinExistence type="predicted"/>
<gene>
    <name evidence="1" type="ORF">D0Y83_13885</name>
</gene>